<gene>
    <name evidence="6" type="ORF">Naga_100008g18</name>
</gene>
<dbReference type="SUPFAM" id="SSF82199">
    <property type="entry name" value="SET domain"/>
    <property type="match status" value="2"/>
</dbReference>
<dbReference type="InterPro" id="IPR001214">
    <property type="entry name" value="SET_dom"/>
</dbReference>
<dbReference type="Gene3D" id="2.170.270.10">
    <property type="entry name" value="SET domain"/>
    <property type="match status" value="1"/>
</dbReference>
<dbReference type="SMART" id="SM00317">
    <property type="entry name" value="SET"/>
    <property type="match status" value="1"/>
</dbReference>
<dbReference type="Pfam" id="PF01753">
    <property type="entry name" value="zf-MYND"/>
    <property type="match status" value="1"/>
</dbReference>
<dbReference type="InterPro" id="IPR044237">
    <property type="entry name" value="ATXR2-like"/>
</dbReference>
<feature type="region of interest" description="Disordered" evidence="4">
    <location>
        <begin position="314"/>
        <end position="334"/>
    </location>
</feature>
<dbReference type="AlphaFoldDB" id="W7TWT7"/>
<keyword evidence="3" id="KW-0862">Zinc</keyword>
<dbReference type="CDD" id="cd20071">
    <property type="entry name" value="SET_SMYD"/>
    <property type="match status" value="1"/>
</dbReference>
<evidence type="ECO:0000256" key="2">
    <source>
        <dbReference type="ARBA" id="ARBA00022771"/>
    </source>
</evidence>
<sequence>MWTTSTQMDNNKTNVSVLPSKYHGRGLFATRDFLPGEVILRERPLVAMQSLDNRQYVPACGACFCFIGTCRQHLMLLAEAGDRSALMEEEESRRMEAEAATFPGAVLAPLVPCTMRCGEMYCSQKCREEHWDRGHRLLCVGHIPEHEAGSHPLVQYKMHALRTNEIFLLVADVVALILTRFESNGGDLSAALSPFRDFVQRPWWDVATNPDPVRDTSAFQDMLRVLVKVAADLLRQALLTHPGAPCATYRGSVESIVSPDFVAAVIGMFEQNNVGIRRDSVLSSFLVDHLMPNCSIDSTQVYLQLLGRILEDWEEGEEEDEEGEEGAPDDGDEMCVADAGISGADANGHEHDHHQHLGAVPPCSVSSRLPPASPSSARALVEACLAKSQTSEIFSAVDGTALLSLICCMNHSCQANCEVRWVGGVGGAPLMAELVAMEHLPGGGELFQSYIRVQGTSVEDRRISLKEYGFICQCALCSSGKSG</sequence>
<dbReference type="GO" id="GO:0008168">
    <property type="term" value="F:methyltransferase activity"/>
    <property type="evidence" value="ECO:0007669"/>
    <property type="project" value="InterPro"/>
</dbReference>
<dbReference type="PANTHER" id="PTHR47436:SF1">
    <property type="entry name" value="SET DOMAIN-CONTAINING PROTEIN"/>
    <property type="match status" value="1"/>
</dbReference>
<evidence type="ECO:0000256" key="4">
    <source>
        <dbReference type="SAM" id="MobiDB-lite"/>
    </source>
</evidence>
<dbReference type="EMBL" id="AZIL01000356">
    <property type="protein sequence ID" value="EWM27938.1"/>
    <property type="molecule type" value="Genomic_DNA"/>
</dbReference>
<keyword evidence="2" id="KW-0863">Zinc-finger</keyword>
<accession>W7TWT7</accession>
<evidence type="ECO:0000256" key="3">
    <source>
        <dbReference type="ARBA" id="ARBA00022833"/>
    </source>
</evidence>
<dbReference type="Pfam" id="PF00856">
    <property type="entry name" value="SET"/>
    <property type="match status" value="1"/>
</dbReference>
<dbReference type="PANTHER" id="PTHR47436">
    <property type="entry name" value="HISTONE-LYSINE N-METHYLTRANSFERASE ATXR2"/>
    <property type="match status" value="1"/>
</dbReference>
<keyword evidence="7" id="KW-1185">Reference proteome</keyword>
<reference evidence="6 7" key="1">
    <citation type="journal article" date="2014" name="Mol. Plant">
        <title>Chromosome Scale Genome Assembly and Transcriptome Profiling of Nannochloropsis gaditana in Nitrogen Depletion.</title>
        <authorList>
            <person name="Corteggiani Carpinelli E."/>
            <person name="Telatin A."/>
            <person name="Vitulo N."/>
            <person name="Forcato C."/>
            <person name="D'Angelo M."/>
            <person name="Schiavon R."/>
            <person name="Vezzi A."/>
            <person name="Giacometti G.M."/>
            <person name="Morosinotto T."/>
            <person name="Valle G."/>
        </authorList>
    </citation>
    <scope>NUCLEOTIDE SEQUENCE [LARGE SCALE GENOMIC DNA]</scope>
    <source>
        <strain evidence="6 7">B-31</strain>
    </source>
</reference>
<dbReference type="GO" id="GO:0008270">
    <property type="term" value="F:zinc ion binding"/>
    <property type="evidence" value="ECO:0007669"/>
    <property type="project" value="UniProtKB-KW"/>
</dbReference>
<dbReference type="InterPro" id="IPR046341">
    <property type="entry name" value="SET_dom_sf"/>
</dbReference>
<keyword evidence="1" id="KW-0479">Metal-binding</keyword>
<dbReference type="Proteomes" id="UP000019335">
    <property type="component" value="Chromosome 5"/>
</dbReference>
<dbReference type="OrthoDB" id="47172at2759"/>
<evidence type="ECO:0000313" key="7">
    <source>
        <dbReference type="Proteomes" id="UP000019335"/>
    </source>
</evidence>
<comment type="caution">
    <text evidence="6">The sequence shown here is derived from an EMBL/GenBank/DDBJ whole genome shotgun (WGS) entry which is preliminary data.</text>
</comment>
<evidence type="ECO:0000259" key="5">
    <source>
        <dbReference type="PROSITE" id="PS50280"/>
    </source>
</evidence>
<dbReference type="InterPro" id="IPR002893">
    <property type="entry name" value="Znf_MYND"/>
</dbReference>
<organism evidence="6 7">
    <name type="scientific">Nannochloropsis gaditana</name>
    <dbReference type="NCBI Taxonomy" id="72520"/>
    <lineage>
        <taxon>Eukaryota</taxon>
        <taxon>Sar</taxon>
        <taxon>Stramenopiles</taxon>
        <taxon>Ochrophyta</taxon>
        <taxon>Eustigmatophyceae</taxon>
        <taxon>Eustigmatales</taxon>
        <taxon>Monodopsidaceae</taxon>
        <taxon>Nannochloropsis</taxon>
    </lineage>
</organism>
<protein>
    <submittedName>
        <fullName evidence="6">Set and zf-mynd domain-containing protein</fullName>
    </submittedName>
</protein>
<evidence type="ECO:0000256" key="1">
    <source>
        <dbReference type="ARBA" id="ARBA00022723"/>
    </source>
</evidence>
<evidence type="ECO:0000313" key="6">
    <source>
        <dbReference type="EMBL" id="EWM27938.1"/>
    </source>
</evidence>
<proteinExistence type="predicted"/>
<dbReference type="PROSITE" id="PS50280">
    <property type="entry name" value="SET"/>
    <property type="match status" value="1"/>
</dbReference>
<name>W7TWT7_9STRA</name>
<feature type="domain" description="SET" evidence="5">
    <location>
        <begin position="13"/>
        <end position="451"/>
    </location>
</feature>